<sequence>MSALAQRNLESAHRASMRTGTRGLEVAPVKVIVMPGYSVPSANDRTMMKRAEPKRAERPGAWFVDSIRSGRSYGCFLVSRRNPALMDSVGGYEDMLDADGNVAVFTSAREARAAIALAGDA</sequence>
<dbReference type="RefSeq" id="WP_188799670.1">
    <property type="nucleotide sequence ID" value="NZ_BMIZ01000002.1"/>
</dbReference>
<dbReference type="EMBL" id="CP064030">
    <property type="protein sequence ID" value="QRN52422.1"/>
    <property type="molecule type" value="Genomic_DNA"/>
</dbReference>
<keyword evidence="2" id="KW-1185">Reference proteome</keyword>
<protein>
    <submittedName>
        <fullName evidence="1">Uncharacterized protein</fullName>
    </submittedName>
</protein>
<name>A0ABX7GRH6_9GAMM</name>
<dbReference type="Proteomes" id="UP000663181">
    <property type="component" value="Chromosome"/>
</dbReference>
<evidence type="ECO:0000313" key="1">
    <source>
        <dbReference type="EMBL" id="QRN52422.1"/>
    </source>
</evidence>
<proteinExistence type="predicted"/>
<gene>
    <name evidence="1" type="ORF">ISN74_13145</name>
</gene>
<reference evidence="1 2" key="1">
    <citation type="submission" date="2020-10" db="EMBL/GenBank/DDBJ databases">
        <title>Phylogeny of dyella-like bacteria.</title>
        <authorList>
            <person name="Fu J."/>
        </authorList>
    </citation>
    <scope>NUCLEOTIDE SEQUENCE [LARGE SCALE GENOMIC DNA]</scope>
    <source>
        <strain evidence="1 2">DHOB09</strain>
    </source>
</reference>
<accession>A0ABX7GRH6</accession>
<organism evidence="1 2">
    <name type="scientific">Dyella caseinilytica</name>
    <dbReference type="NCBI Taxonomy" id="1849581"/>
    <lineage>
        <taxon>Bacteria</taxon>
        <taxon>Pseudomonadati</taxon>
        <taxon>Pseudomonadota</taxon>
        <taxon>Gammaproteobacteria</taxon>
        <taxon>Lysobacterales</taxon>
        <taxon>Rhodanobacteraceae</taxon>
        <taxon>Dyella</taxon>
    </lineage>
</organism>
<evidence type="ECO:0000313" key="2">
    <source>
        <dbReference type="Proteomes" id="UP000663181"/>
    </source>
</evidence>